<feature type="domain" description="Glycosyltransferase 2-like" evidence="1">
    <location>
        <begin position="6"/>
        <end position="174"/>
    </location>
</feature>
<evidence type="ECO:0000313" key="2">
    <source>
        <dbReference type="EMBL" id="AZU04875.1"/>
    </source>
</evidence>
<dbReference type="RefSeq" id="WP_127568190.1">
    <property type="nucleotide sequence ID" value="NZ_BMFB01000001.1"/>
</dbReference>
<dbReference type="SUPFAM" id="SSF53448">
    <property type="entry name" value="Nucleotide-diphospho-sugar transferases"/>
    <property type="match status" value="1"/>
</dbReference>
<dbReference type="PANTHER" id="PTHR43179">
    <property type="entry name" value="RHAMNOSYLTRANSFERASE WBBL"/>
    <property type="match status" value="1"/>
</dbReference>
<dbReference type="OrthoDB" id="9771846at2"/>
<organism evidence="2 3">
    <name type="scientific">Glycocaulis alkaliphilus</name>
    <dbReference type="NCBI Taxonomy" id="1434191"/>
    <lineage>
        <taxon>Bacteria</taxon>
        <taxon>Pseudomonadati</taxon>
        <taxon>Pseudomonadota</taxon>
        <taxon>Alphaproteobacteria</taxon>
        <taxon>Maricaulales</taxon>
        <taxon>Maricaulaceae</taxon>
        <taxon>Glycocaulis</taxon>
    </lineage>
</organism>
<gene>
    <name evidence="2" type="ORF">X907_2360</name>
</gene>
<dbReference type="PANTHER" id="PTHR43179:SF11">
    <property type="entry name" value="GLYCOSYL TRANSFERASE"/>
    <property type="match status" value="1"/>
</dbReference>
<keyword evidence="2" id="KW-0808">Transferase</keyword>
<dbReference type="CDD" id="cd04186">
    <property type="entry name" value="GT_2_like_c"/>
    <property type="match status" value="1"/>
</dbReference>
<name>A0A3T0EC54_9PROT</name>
<dbReference type="Gene3D" id="3.90.550.10">
    <property type="entry name" value="Spore Coat Polysaccharide Biosynthesis Protein SpsA, Chain A"/>
    <property type="match status" value="1"/>
</dbReference>
<accession>A0A3T0EC54</accession>
<dbReference type="GO" id="GO:0016740">
    <property type="term" value="F:transferase activity"/>
    <property type="evidence" value="ECO:0007669"/>
    <property type="project" value="UniProtKB-KW"/>
</dbReference>
<dbReference type="AlphaFoldDB" id="A0A3T0EC54"/>
<evidence type="ECO:0000313" key="3">
    <source>
        <dbReference type="Proteomes" id="UP000286954"/>
    </source>
</evidence>
<reference evidence="2 3" key="1">
    <citation type="submission" date="2016-12" db="EMBL/GenBank/DDBJ databases">
        <title>The genome of dimorphic prosthecate Glycocaulis alkaliphilus 6b-8t, isolated from crude oil dictates its adaptability in petroleum environments.</title>
        <authorList>
            <person name="Wu X.-L."/>
            <person name="Geng S."/>
        </authorList>
    </citation>
    <scope>NUCLEOTIDE SEQUENCE [LARGE SCALE GENOMIC DNA]</scope>
    <source>
        <strain evidence="2 3">6B-8</strain>
    </source>
</reference>
<proteinExistence type="predicted"/>
<dbReference type="KEGG" id="gak:X907_2360"/>
<dbReference type="InterPro" id="IPR001173">
    <property type="entry name" value="Glyco_trans_2-like"/>
</dbReference>
<evidence type="ECO:0000259" key="1">
    <source>
        <dbReference type="Pfam" id="PF00535"/>
    </source>
</evidence>
<keyword evidence="3" id="KW-1185">Reference proteome</keyword>
<dbReference type="Proteomes" id="UP000286954">
    <property type="component" value="Chromosome"/>
</dbReference>
<sequence length="334" mass="36506">MVADVTILIVAYESAQHWAQLKAALAAQSLRPARILVLENGSQTGKLTPADMPDGIELVVSDTNLGFAGGNNRLAAMADTRWLVLLNPDAFPVPDWLEQLMAASQRYPHASLFGSTQRAAGHAGVLDGAGDVWHITGIPYRGAYGREMASPPDGEIFAPCAAAMMIRRDVFEDLGGFDEDYFCYVEDVDLGARARLAGHTAIHVQSAVVDHVGYGSSGRRSVFATYHGTRNRLWTYVKTMPFPLLILTLPLHLAMTLALWASAARFGHFALFGRALKDAFKGLPGLWEKRQAVQSARKVAAADFARMLAYSPLDLLTRRPLVRPVDARARQTRH</sequence>
<dbReference type="EMBL" id="CP018911">
    <property type="protein sequence ID" value="AZU04875.1"/>
    <property type="molecule type" value="Genomic_DNA"/>
</dbReference>
<dbReference type="InterPro" id="IPR029044">
    <property type="entry name" value="Nucleotide-diphossugar_trans"/>
</dbReference>
<protein>
    <submittedName>
        <fullName evidence="2">Glycosyl transferase family protein</fullName>
    </submittedName>
</protein>
<dbReference type="Pfam" id="PF00535">
    <property type="entry name" value="Glycos_transf_2"/>
    <property type="match status" value="1"/>
</dbReference>